<evidence type="ECO:0000313" key="9">
    <source>
        <dbReference type="EMBL" id="MEJ1087282.1"/>
    </source>
</evidence>
<evidence type="ECO:0000256" key="6">
    <source>
        <dbReference type="ARBA" id="ARBA00023136"/>
    </source>
</evidence>
<keyword evidence="5 8" id="KW-1133">Transmembrane helix</keyword>
<comment type="similarity">
    <text evidence="7">Belongs to the drug/metabolite transporter (DMT) superfamily. Small multidrug resistance (SMR) (TC 2.A.7.1) family.</text>
</comment>
<keyword evidence="10" id="KW-1185">Reference proteome</keyword>
<keyword evidence="4 7" id="KW-0812">Transmembrane</keyword>
<comment type="caution">
    <text evidence="9">The sequence shown here is derived from an EMBL/GenBank/DDBJ whole genome shotgun (WGS) entry which is preliminary data.</text>
</comment>
<proteinExistence type="inferred from homology"/>
<evidence type="ECO:0000256" key="1">
    <source>
        <dbReference type="ARBA" id="ARBA00004651"/>
    </source>
</evidence>
<keyword evidence="6 8" id="KW-0472">Membrane</keyword>
<dbReference type="InterPro" id="IPR045324">
    <property type="entry name" value="Small_multidrug_res"/>
</dbReference>
<gene>
    <name evidence="9" type="ORF">WDU99_03015</name>
</gene>
<dbReference type="InterPro" id="IPR000390">
    <property type="entry name" value="Small_drug/metabolite_transptr"/>
</dbReference>
<feature type="transmembrane region" description="Helical" evidence="8">
    <location>
        <begin position="56"/>
        <end position="78"/>
    </location>
</feature>
<name>A0ABU8LAB4_9MICO</name>
<evidence type="ECO:0000256" key="5">
    <source>
        <dbReference type="ARBA" id="ARBA00022989"/>
    </source>
</evidence>
<protein>
    <submittedName>
        <fullName evidence="9">SMR family transporter</fullName>
    </submittedName>
</protein>
<reference evidence="9 10" key="1">
    <citation type="submission" date="2024-02" db="EMBL/GenBank/DDBJ databases">
        <authorList>
            <person name="Saticioglu I.B."/>
        </authorList>
    </citation>
    <scope>NUCLEOTIDE SEQUENCE [LARGE SCALE GENOMIC DNA]</scope>
    <source>
        <strain evidence="9 10">Mu-80</strain>
    </source>
</reference>
<comment type="subcellular location">
    <subcellularLocation>
        <location evidence="1 7">Cell membrane</location>
        <topology evidence="1 7">Multi-pass membrane protein</topology>
    </subcellularLocation>
</comment>
<evidence type="ECO:0000256" key="4">
    <source>
        <dbReference type="ARBA" id="ARBA00022692"/>
    </source>
</evidence>
<organism evidence="9 10">
    <name type="scientific">Microbacterium bandirmense</name>
    <dbReference type="NCBI Taxonomy" id="3122050"/>
    <lineage>
        <taxon>Bacteria</taxon>
        <taxon>Bacillati</taxon>
        <taxon>Actinomycetota</taxon>
        <taxon>Actinomycetes</taxon>
        <taxon>Micrococcales</taxon>
        <taxon>Microbacteriaceae</taxon>
        <taxon>Microbacterium</taxon>
    </lineage>
</organism>
<evidence type="ECO:0000256" key="3">
    <source>
        <dbReference type="ARBA" id="ARBA00022475"/>
    </source>
</evidence>
<feature type="transmembrane region" description="Helical" evidence="8">
    <location>
        <begin position="84"/>
        <end position="101"/>
    </location>
</feature>
<dbReference type="SUPFAM" id="SSF103481">
    <property type="entry name" value="Multidrug resistance efflux transporter EmrE"/>
    <property type="match status" value="1"/>
</dbReference>
<dbReference type="PANTHER" id="PTHR30561:SF1">
    <property type="entry name" value="MULTIDRUG TRANSPORTER EMRE"/>
    <property type="match status" value="1"/>
</dbReference>
<evidence type="ECO:0000256" key="7">
    <source>
        <dbReference type="RuleBase" id="RU003942"/>
    </source>
</evidence>
<dbReference type="Gene3D" id="1.10.3730.20">
    <property type="match status" value="1"/>
</dbReference>
<accession>A0ABU8LAB4</accession>
<evidence type="ECO:0000313" key="10">
    <source>
        <dbReference type="Proteomes" id="UP001371224"/>
    </source>
</evidence>
<dbReference type="RefSeq" id="WP_337330954.1">
    <property type="nucleotide sequence ID" value="NZ_JBBDGM010000002.1"/>
</dbReference>
<sequence length="117" mass="12373">MNRWMLLTGAITAEVTGTLALRAATDHPLWIFLVVVAYVAAFTMLGLTLRTGIRIGVVYGIWGATGVALVAVLGLIIFDEALSNGDVIGIAAITAGVALVEPGSRPRRQDRAQVRQT</sequence>
<keyword evidence="2" id="KW-0813">Transport</keyword>
<evidence type="ECO:0000256" key="8">
    <source>
        <dbReference type="SAM" id="Phobius"/>
    </source>
</evidence>
<keyword evidence="3" id="KW-1003">Cell membrane</keyword>
<dbReference type="Pfam" id="PF00893">
    <property type="entry name" value="Multi_Drug_Res"/>
    <property type="match status" value="1"/>
</dbReference>
<evidence type="ECO:0000256" key="2">
    <source>
        <dbReference type="ARBA" id="ARBA00022448"/>
    </source>
</evidence>
<feature type="transmembrane region" description="Helical" evidence="8">
    <location>
        <begin position="30"/>
        <end position="49"/>
    </location>
</feature>
<dbReference type="EMBL" id="JBBDGM010000002">
    <property type="protein sequence ID" value="MEJ1087282.1"/>
    <property type="molecule type" value="Genomic_DNA"/>
</dbReference>
<dbReference type="InterPro" id="IPR037185">
    <property type="entry name" value="EmrE-like"/>
</dbReference>
<dbReference type="PANTHER" id="PTHR30561">
    <property type="entry name" value="SMR FAMILY PROTON-DEPENDENT DRUG EFFLUX TRANSPORTER SUGE"/>
    <property type="match status" value="1"/>
</dbReference>
<dbReference type="Proteomes" id="UP001371224">
    <property type="component" value="Unassembled WGS sequence"/>
</dbReference>